<sequence length="22" mass="2698">MYPFSQKGLHYPCQMTLFYETL</sequence>
<protein>
    <submittedName>
        <fullName evidence="1">Uncharacterized protein</fullName>
    </submittedName>
</protein>
<accession>A0A0E9XTX5</accession>
<dbReference type="AlphaFoldDB" id="A0A0E9XTX5"/>
<reference evidence="1" key="1">
    <citation type="submission" date="2014-11" db="EMBL/GenBank/DDBJ databases">
        <authorList>
            <person name="Amaro Gonzalez C."/>
        </authorList>
    </citation>
    <scope>NUCLEOTIDE SEQUENCE</scope>
</reference>
<proteinExistence type="predicted"/>
<organism evidence="1">
    <name type="scientific">Anguilla anguilla</name>
    <name type="common">European freshwater eel</name>
    <name type="synonym">Muraena anguilla</name>
    <dbReference type="NCBI Taxonomy" id="7936"/>
    <lineage>
        <taxon>Eukaryota</taxon>
        <taxon>Metazoa</taxon>
        <taxon>Chordata</taxon>
        <taxon>Craniata</taxon>
        <taxon>Vertebrata</taxon>
        <taxon>Euteleostomi</taxon>
        <taxon>Actinopterygii</taxon>
        <taxon>Neopterygii</taxon>
        <taxon>Teleostei</taxon>
        <taxon>Anguilliformes</taxon>
        <taxon>Anguillidae</taxon>
        <taxon>Anguilla</taxon>
    </lineage>
</organism>
<name>A0A0E9XTX5_ANGAN</name>
<reference evidence="1" key="2">
    <citation type="journal article" date="2015" name="Fish Shellfish Immunol.">
        <title>Early steps in the European eel (Anguilla anguilla)-Vibrio vulnificus interaction in the gills: Role of the RtxA13 toxin.</title>
        <authorList>
            <person name="Callol A."/>
            <person name="Pajuelo D."/>
            <person name="Ebbesson L."/>
            <person name="Teles M."/>
            <person name="MacKenzie S."/>
            <person name="Amaro C."/>
        </authorList>
    </citation>
    <scope>NUCLEOTIDE SEQUENCE</scope>
</reference>
<evidence type="ECO:0000313" key="1">
    <source>
        <dbReference type="EMBL" id="JAI06198.1"/>
    </source>
</evidence>
<dbReference type="EMBL" id="GBXM01002380">
    <property type="protein sequence ID" value="JAI06198.1"/>
    <property type="molecule type" value="Transcribed_RNA"/>
</dbReference>